<evidence type="ECO:0000256" key="2">
    <source>
        <dbReference type="SAM" id="SignalP"/>
    </source>
</evidence>
<dbReference type="Gene3D" id="3.40.50.1110">
    <property type="entry name" value="SGNH hydrolase"/>
    <property type="match status" value="1"/>
</dbReference>
<feature type="region of interest" description="Disordered" evidence="1">
    <location>
        <begin position="279"/>
        <end position="309"/>
    </location>
</feature>
<reference evidence="4" key="2">
    <citation type="submission" date="2020-09" db="EMBL/GenBank/DDBJ databases">
        <authorList>
            <person name="Sun Q."/>
            <person name="Zhou Y."/>
        </authorList>
    </citation>
    <scope>NUCLEOTIDE SEQUENCE</scope>
    <source>
        <strain evidence="4">CGMCC 1.12827</strain>
    </source>
</reference>
<feature type="chain" id="PRO_5038046791" description="SGNH hydrolase-type esterase domain-containing protein" evidence="2">
    <location>
        <begin position="26"/>
        <end position="309"/>
    </location>
</feature>
<accession>A0A916WN27</accession>
<keyword evidence="2" id="KW-0732">Signal</keyword>
<gene>
    <name evidence="4" type="ORF">GCM10011489_02620</name>
</gene>
<dbReference type="PANTHER" id="PTHR30383:SF5">
    <property type="entry name" value="SGNH HYDROLASE-TYPE ESTERASE DOMAIN-CONTAINING PROTEIN"/>
    <property type="match status" value="1"/>
</dbReference>
<dbReference type="AlphaFoldDB" id="A0A916WN27"/>
<comment type="caution">
    <text evidence="4">The sequence shown here is derived from an EMBL/GenBank/DDBJ whole genome shotgun (WGS) entry which is preliminary data.</text>
</comment>
<dbReference type="EMBL" id="BMGC01000001">
    <property type="protein sequence ID" value="GGB18002.1"/>
    <property type="molecule type" value="Genomic_DNA"/>
</dbReference>
<evidence type="ECO:0000259" key="3">
    <source>
        <dbReference type="Pfam" id="PF13472"/>
    </source>
</evidence>
<feature type="domain" description="SGNH hydrolase-type esterase" evidence="3">
    <location>
        <begin position="80"/>
        <end position="259"/>
    </location>
</feature>
<dbReference type="InterPro" id="IPR036514">
    <property type="entry name" value="SGNH_hydro_sf"/>
</dbReference>
<evidence type="ECO:0000313" key="4">
    <source>
        <dbReference type="EMBL" id="GGB18002.1"/>
    </source>
</evidence>
<reference evidence="4" key="1">
    <citation type="journal article" date="2014" name="Int. J. Syst. Evol. Microbiol.">
        <title>Complete genome sequence of Corynebacterium casei LMG S-19264T (=DSM 44701T), isolated from a smear-ripened cheese.</title>
        <authorList>
            <consortium name="US DOE Joint Genome Institute (JGI-PGF)"/>
            <person name="Walter F."/>
            <person name="Albersmeier A."/>
            <person name="Kalinowski J."/>
            <person name="Ruckert C."/>
        </authorList>
    </citation>
    <scope>NUCLEOTIDE SEQUENCE</scope>
    <source>
        <strain evidence="4">CGMCC 1.12827</strain>
    </source>
</reference>
<name>A0A916WN27_9ACTN</name>
<dbReference type="InterPro" id="IPR051532">
    <property type="entry name" value="Ester_Hydrolysis_Enzymes"/>
</dbReference>
<dbReference type="RefSeq" id="WP_229742063.1">
    <property type="nucleotide sequence ID" value="NZ_BMGC01000001.1"/>
</dbReference>
<feature type="compositionally biased region" description="Basic and acidic residues" evidence="1">
    <location>
        <begin position="289"/>
        <end position="303"/>
    </location>
</feature>
<dbReference type="PROSITE" id="PS51318">
    <property type="entry name" value="TAT"/>
    <property type="match status" value="1"/>
</dbReference>
<dbReference type="Proteomes" id="UP000621454">
    <property type="component" value="Unassembled WGS sequence"/>
</dbReference>
<protein>
    <recommendedName>
        <fullName evidence="3">SGNH hydrolase-type esterase domain-containing protein</fullName>
    </recommendedName>
</protein>
<evidence type="ECO:0000313" key="5">
    <source>
        <dbReference type="Proteomes" id="UP000621454"/>
    </source>
</evidence>
<dbReference type="InterPro" id="IPR013830">
    <property type="entry name" value="SGNH_hydro"/>
</dbReference>
<sequence>MLGSSRRLATTAAAATAAAAGTAGAGWGAYALLTGQARQARTVIPHRTDNAPDGDGVYAADGLGPARPTHSDPADIHLMIFGDSTAAGLGAEVADETPGVVLARMLAEATGKRVQMSNKAIVGATSRGLASQVDATLITGRTPDVAVILIGANDVTDVHRIGPSARLLGEAVRRLVDAGSSVVVGTCPDLGVISAVPQPLRYVIRRYGLRLATAQSHAVRRNGGRPVPLADLLADEFYRRPEALLSPDNFHPSADGYRLAAETLLPEVLASIGEWHDGELPRPPVTSEFLHDGGSARRAREQFSRAPHQ</sequence>
<organism evidence="4 5">
    <name type="scientific">Gordonia jinhuaensis</name>
    <dbReference type="NCBI Taxonomy" id="1517702"/>
    <lineage>
        <taxon>Bacteria</taxon>
        <taxon>Bacillati</taxon>
        <taxon>Actinomycetota</taxon>
        <taxon>Actinomycetes</taxon>
        <taxon>Mycobacteriales</taxon>
        <taxon>Gordoniaceae</taxon>
        <taxon>Gordonia</taxon>
    </lineage>
</organism>
<keyword evidence="5" id="KW-1185">Reference proteome</keyword>
<proteinExistence type="predicted"/>
<dbReference type="Pfam" id="PF13472">
    <property type="entry name" value="Lipase_GDSL_2"/>
    <property type="match status" value="1"/>
</dbReference>
<dbReference type="SUPFAM" id="SSF52266">
    <property type="entry name" value="SGNH hydrolase"/>
    <property type="match status" value="1"/>
</dbReference>
<dbReference type="PANTHER" id="PTHR30383">
    <property type="entry name" value="THIOESTERASE 1/PROTEASE 1/LYSOPHOSPHOLIPASE L1"/>
    <property type="match status" value="1"/>
</dbReference>
<feature type="signal peptide" evidence="2">
    <location>
        <begin position="1"/>
        <end position="25"/>
    </location>
</feature>
<evidence type="ECO:0000256" key="1">
    <source>
        <dbReference type="SAM" id="MobiDB-lite"/>
    </source>
</evidence>
<dbReference type="GO" id="GO:0004622">
    <property type="term" value="F:phosphatidylcholine lysophospholipase activity"/>
    <property type="evidence" value="ECO:0007669"/>
    <property type="project" value="TreeGrafter"/>
</dbReference>
<dbReference type="InterPro" id="IPR006311">
    <property type="entry name" value="TAT_signal"/>
</dbReference>
<dbReference type="CDD" id="cd01836">
    <property type="entry name" value="FeeA_FeeB_like"/>
    <property type="match status" value="1"/>
</dbReference>